<reference evidence="16 17" key="2">
    <citation type="submission" date="2022-06" db="EMBL/GenBank/DDBJ databases">
        <title>Genomic Encyclopedia of Type Strains, Phase I: the one thousand microbial genomes (KMG-I) project.</title>
        <authorList>
            <person name="Kyrpides N."/>
        </authorList>
    </citation>
    <scope>NUCLEOTIDE SEQUENCE [LARGE SCALE GENOMIC DNA]</scope>
    <source>
        <strain evidence="16 17">DSM 43889</strain>
    </source>
</reference>
<sequence>MLLLVTAHLVLAALLPTVSRWLGRWAFAVGAILPAVSLGWALTSLTEVLAGGTVDESVAWAPVLGLTFTLRLDILSLLMIFLVSGVGVLILCYCVYYFKPDAQSNSRTSALLVAFAGAMLGLVLADDLFTLYIFWELTTVCSFLLVGQDGNTKQQRRSSIQALLVTVLGGLSMLLGFVLLGEQAGTYRISEIVASPPAAGALTSTALVLILLGAFTKSAQVPFHTWLPGAMVAPTPVSAYLHAASMVKAGVYLVARLSPAFSDHTPWWPLIATLGIWTMLIGGYRALFERDLKTLLAYGTVSQLGFLMVLMGAGSHTVAMAGATMLIAHGLFKSTLFLVVGIIDHQAGTRNIDELSGIRRRFPVLTVIGAIGALSMAGIPPLFGFLGKEAAFEGFLESGTTGDLVVLVGLVLGSALTAAYSFRFLWGAFGTKPGVEDSSAPKPSLGLMVPAAVPAALTLLLGVVASLFNALATTYAEPYPAGDHPYYLALWHGFSLPLLLSAVVVASGVGLHLARDRVVRLGGWLPDFLQAQPGYERTVAGLDTVSYAVTGRFQAGSLPTYLAIILLTFVLVPGSAVLTGGSMPEELRLWDSAVQVPVAILVLTAAIAVTMAKRRMTAVILTGVVGYGIGAFFVLDGGPDLALAQFLVETLTLVAFVFVLRRLPSRFTQVESTRSPRWPKVAVSVAAGALVAVSALVFSGARQAPPEASEGFVEAAPEGAHANNVVNAILVDFRAFDTVGEISVLAVAATGVASLILATRRARRPSAAEETEGPRKSREVRK</sequence>
<name>A0ABT1JMN9_ACTCY</name>
<comment type="subcellular location">
    <subcellularLocation>
        <location evidence="1">Cell membrane</location>
        <topology evidence="1">Multi-pass membrane protein</topology>
    </subcellularLocation>
    <subcellularLocation>
        <location evidence="9">Membrane</location>
        <topology evidence="9">Multi-pass membrane protein</topology>
    </subcellularLocation>
</comment>
<evidence type="ECO:0000256" key="10">
    <source>
        <dbReference type="SAM" id="MobiDB-lite"/>
    </source>
</evidence>
<evidence type="ECO:0000259" key="14">
    <source>
        <dbReference type="Pfam" id="PF13244"/>
    </source>
</evidence>
<dbReference type="Proteomes" id="UP000791080">
    <property type="component" value="Unassembled WGS sequence"/>
</dbReference>
<evidence type="ECO:0000256" key="5">
    <source>
        <dbReference type="ARBA" id="ARBA00022692"/>
    </source>
</evidence>
<keyword evidence="8 11" id="KW-0472">Membrane</keyword>
<dbReference type="InterPro" id="IPR050616">
    <property type="entry name" value="CPA3_Na-H_Antiporter_A"/>
</dbReference>
<feature type="region of interest" description="Disordered" evidence="10">
    <location>
        <begin position="763"/>
        <end position="782"/>
    </location>
</feature>
<feature type="transmembrane region" description="Helical" evidence="11">
    <location>
        <begin position="447"/>
        <end position="468"/>
    </location>
</feature>
<proteinExistence type="predicted"/>
<evidence type="ECO:0000256" key="3">
    <source>
        <dbReference type="ARBA" id="ARBA00022449"/>
    </source>
</evidence>
<dbReference type="Pfam" id="PF00361">
    <property type="entry name" value="Proton_antipo_M"/>
    <property type="match status" value="1"/>
</dbReference>
<evidence type="ECO:0000313" key="17">
    <source>
        <dbReference type="Proteomes" id="UP000791080"/>
    </source>
</evidence>
<evidence type="ECO:0000256" key="4">
    <source>
        <dbReference type="ARBA" id="ARBA00022475"/>
    </source>
</evidence>
<feature type="transmembrane region" description="Helical" evidence="11">
    <location>
        <begin position="295"/>
        <end position="313"/>
    </location>
</feature>
<feature type="transmembrane region" description="Helical" evidence="11">
    <location>
        <begin position="108"/>
        <end position="125"/>
    </location>
</feature>
<keyword evidence="2" id="KW-0813">Transport</keyword>
<feature type="transmembrane region" description="Helical" evidence="11">
    <location>
        <begin position="488"/>
        <end position="511"/>
    </location>
</feature>
<evidence type="ECO:0000256" key="9">
    <source>
        <dbReference type="RuleBase" id="RU000320"/>
    </source>
</evidence>
<organism evidence="16 17">
    <name type="scientific">Actinoalloteichus caeruleus DSM 43889</name>
    <dbReference type="NCBI Taxonomy" id="1120930"/>
    <lineage>
        <taxon>Bacteria</taxon>
        <taxon>Bacillati</taxon>
        <taxon>Actinomycetota</taxon>
        <taxon>Actinomycetes</taxon>
        <taxon>Pseudonocardiales</taxon>
        <taxon>Pseudonocardiaceae</taxon>
        <taxon>Actinoalloteichus</taxon>
        <taxon>Actinoalloteichus cyanogriseus</taxon>
    </lineage>
</organism>
<keyword evidence="6 11" id="KW-1133">Transmembrane helix</keyword>
<dbReference type="PANTHER" id="PTHR43373">
    <property type="entry name" value="NA(+)/H(+) ANTIPORTER SUBUNIT"/>
    <property type="match status" value="1"/>
</dbReference>
<dbReference type="PANTHER" id="PTHR43373:SF1">
    <property type="entry name" value="NA(+)_H(+) ANTIPORTER SUBUNIT A"/>
    <property type="match status" value="1"/>
</dbReference>
<feature type="transmembrane region" description="Helical" evidence="11">
    <location>
        <begin position="742"/>
        <end position="759"/>
    </location>
</feature>
<dbReference type="Pfam" id="PF20501">
    <property type="entry name" value="MbhE"/>
    <property type="match status" value="1"/>
</dbReference>
<feature type="transmembrane region" description="Helical" evidence="11">
    <location>
        <begin position="364"/>
        <end position="384"/>
    </location>
</feature>
<feature type="transmembrane region" description="Helical" evidence="11">
    <location>
        <begin position="681"/>
        <end position="701"/>
    </location>
</feature>
<keyword evidence="3" id="KW-0050">Antiport</keyword>
<evidence type="ECO:0000256" key="11">
    <source>
        <dbReference type="SAM" id="Phobius"/>
    </source>
</evidence>
<dbReference type="EMBL" id="AUBJ02000001">
    <property type="protein sequence ID" value="MCP2333617.1"/>
    <property type="molecule type" value="Genomic_DNA"/>
</dbReference>
<dbReference type="Pfam" id="PF00662">
    <property type="entry name" value="Proton_antipo_N"/>
    <property type="match status" value="1"/>
</dbReference>
<feature type="transmembrane region" description="Helical" evidence="11">
    <location>
        <begin position="561"/>
        <end position="581"/>
    </location>
</feature>
<evidence type="ECO:0000259" key="13">
    <source>
        <dbReference type="Pfam" id="PF00662"/>
    </source>
</evidence>
<dbReference type="InterPro" id="IPR001750">
    <property type="entry name" value="ND/Mrp_TM"/>
</dbReference>
<dbReference type="Pfam" id="PF13244">
    <property type="entry name" value="MbhD"/>
    <property type="match status" value="1"/>
</dbReference>
<feature type="domain" description="MrpA C-terminal/MbhD" evidence="14">
    <location>
        <begin position="600"/>
        <end position="664"/>
    </location>
</feature>
<evidence type="ECO:0000256" key="1">
    <source>
        <dbReference type="ARBA" id="ARBA00004651"/>
    </source>
</evidence>
<evidence type="ECO:0000256" key="6">
    <source>
        <dbReference type="ARBA" id="ARBA00022989"/>
    </source>
</evidence>
<feature type="domain" description="NADH-Ubiquinone oxidoreductase (complex I) chain 5 N-terminal" evidence="13">
    <location>
        <begin position="65"/>
        <end position="103"/>
    </location>
</feature>
<feature type="transmembrane region" description="Helical" evidence="11">
    <location>
        <begin position="618"/>
        <end position="635"/>
    </location>
</feature>
<dbReference type="PRINTS" id="PR01434">
    <property type="entry name" value="NADHDHGNASE5"/>
</dbReference>
<feature type="transmembrane region" description="Helical" evidence="11">
    <location>
        <begin position="192"/>
        <end position="216"/>
    </location>
</feature>
<evidence type="ECO:0000256" key="8">
    <source>
        <dbReference type="ARBA" id="ARBA00023136"/>
    </source>
</evidence>
<keyword evidence="7" id="KW-0406">Ion transport</keyword>
<feature type="compositionally biased region" description="Basic and acidic residues" evidence="10">
    <location>
        <begin position="772"/>
        <end position="782"/>
    </location>
</feature>
<dbReference type="InterPro" id="IPR046806">
    <property type="entry name" value="MrpA_C/MbhE"/>
</dbReference>
<feature type="transmembrane region" description="Helical" evidence="11">
    <location>
        <begin position="160"/>
        <end position="180"/>
    </location>
</feature>
<feature type="transmembrane region" description="Helical" evidence="11">
    <location>
        <begin position="74"/>
        <end position="96"/>
    </location>
</feature>
<dbReference type="InterPro" id="IPR025383">
    <property type="entry name" value="MrpA_C/MbhD"/>
</dbReference>
<feature type="transmembrane region" description="Helical" evidence="11">
    <location>
        <begin position="641"/>
        <end position="660"/>
    </location>
</feature>
<evidence type="ECO:0000259" key="12">
    <source>
        <dbReference type="Pfam" id="PF00361"/>
    </source>
</evidence>
<accession>A0ABT1JMN9</accession>
<protein>
    <submittedName>
        <fullName evidence="16">Multicomponent Na+:H+ antiporter subunit A</fullName>
    </submittedName>
</protein>
<feature type="transmembrane region" description="Helical" evidence="11">
    <location>
        <begin position="131"/>
        <end position="148"/>
    </location>
</feature>
<evidence type="ECO:0000313" key="16">
    <source>
        <dbReference type="EMBL" id="MCP2333617.1"/>
    </source>
</evidence>
<comment type="caution">
    <text evidence="16">The sequence shown here is derived from an EMBL/GenBank/DDBJ whole genome shotgun (WGS) entry which is preliminary data.</text>
</comment>
<evidence type="ECO:0000256" key="7">
    <source>
        <dbReference type="ARBA" id="ARBA00023065"/>
    </source>
</evidence>
<keyword evidence="17" id="KW-1185">Reference proteome</keyword>
<gene>
    <name evidence="16" type="ORF">G443_003887</name>
</gene>
<dbReference type="RefSeq" id="WP_016700144.1">
    <property type="nucleotide sequence ID" value="NZ_AUBJ02000001.1"/>
</dbReference>
<keyword evidence="4" id="KW-1003">Cell membrane</keyword>
<feature type="transmembrane region" description="Helical" evidence="11">
    <location>
        <begin position="593"/>
        <end position="611"/>
    </location>
</feature>
<feature type="transmembrane region" description="Helical" evidence="11">
    <location>
        <begin position="404"/>
        <end position="426"/>
    </location>
</feature>
<feature type="transmembrane region" description="Helical" evidence="11">
    <location>
        <begin position="319"/>
        <end position="343"/>
    </location>
</feature>
<feature type="domain" description="NADH:quinone oxidoreductase/Mrp antiporter transmembrane" evidence="12">
    <location>
        <begin position="125"/>
        <end position="402"/>
    </location>
</feature>
<reference evidence="16 17" key="1">
    <citation type="submission" date="2013-07" db="EMBL/GenBank/DDBJ databases">
        <authorList>
            <consortium name="DOE Joint Genome Institute"/>
            <person name="Reeve W."/>
            <person name="Huntemann M."/>
            <person name="Han J."/>
            <person name="Chen A."/>
            <person name="Kyrpides N."/>
            <person name="Mavromatis K."/>
            <person name="Markowitz V."/>
            <person name="Palaniappan K."/>
            <person name="Ivanova N."/>
            <person name="Schaumberg A."/>
            <person name="Pati A."/>
            <person name="Liolios K."/>
            <person name="Nordberg H.P."/>
            <person name="Cantor M.N."/>
            <person name="Hua S.X."/>
            <person name="Woyke T."/>
        </authorList>
    </citation>
    <scope>NUCLEOTIDE SEQUENCE [LARGE SCALE GENOMIC DNA]</scope>
    <source>
        <strain evidence="16 17">DSM 43889</strain>
    </source>
</reference>
<keyword evidence="5 9" id="KW-0812">Transmembrane</keyword>
<evidence type="ECO:0000259" key="15">
    <source>
        <dbReference type="Pfam" id="PF20501"/>
    </source>
</evidence>
<dbReference type="InterPro" id="IPR001516">
    <property type="entry name" value="Proton_antipo_N"/>
</dbReference>
<feature type="transmembrane region" description="Helical" evidence="11">
    <location>
        <begin position="267"/>
        <end position="288"/>
    </location>
</feature>
<feature type="domain" description="MrpA C-terminal/MbhE" evidence="15">
    <location>
        <begin position="680"/>
        <end position="763"/>
    </location>
</feature>
<evidence type="ECO:0000256" key="2">
    <source>
        <dbReference type="ARBA" id="ARBA00022448"/>
    </source>
</evidence>